<evidence type="ECO:0000256" key="1">
    <source>
        <dbReference type="ARBA" id="ARBA00022603"/>
    </source>
</evidence>
<dbReference type="PROSITE" id="PS51682">
    <property type="entry name" value="SAM_OMT_I"/>
    <property type="match status" value="1"/>
</dbReference>
<keyword evidence="6" id="KW-1185">Reference proteome</keyword>
<keyword evidence="2" id="KW-0808">Transferase</keyword>
<dbReference type="Proteomes" id="UP001320972">
    <property type="component" value="Unassembled WGS sequence"/>
</dbReference>
<evidence type="ECO:0000313" key="4">
    <source>
        <dbReference type="EMBL" id="MCU4740109.1"/>
    </source>
</evidence>
<evidence type="ECO:0000313" key="6">
    <source>
        <dbReference type="Proteomes" id="UP001320972"/>
    </source>
</evidence>
<keyword evidence="3" id="KW-0949">S-adenosyl-L-methionine</keyword>
<name>A0AAP2YV83_9EURY</name>
<dbReference type="RefSeq" id="WP_338001962.1">
    <property type="nucleotide sequence ID" value="NZ_JAOPKA010000001.1"/>
</dbReference>
<accession>A0AAP2YV83</accession>
<dbReference type="Gene3D" id="3.40.50.150">
    <property type="entry name" value="Vaccinia Virus protein VP39"/>
    <property type="match status" value="1"/>
</dbReference>
<dbReference type="InterPro" id="IPR029063">
    <property type="entry name" value="SAM-dependent_MTases_sf"/>
</dbReference>
<dbReference type="CDD" id="cd02440">
    <property type="entry name" value="AdoMet_MTases"/>
    <property type="match status" value="1"/>
</dbReference>
<dbReference type="PANTHER" id="PTHR43167">
    <property type="entry name" value="PUTATIVE (AFU_ORTHOLOGUE AFUA_6G01830)-RELATED"/>
    <property type="match status" value="1"/>
</dbReference>
<dbReference type="Proteomes" id="UP001321018">
    <property type="component" value="Unassembled WGS sequence"/>
</dbReference>
<dbReference type="AlphaFoldDB" id="A0AAP2YV83"/>
<dbReference type="Pfam" id="PF01596">
    <property type="entry name" value="Methyltransf_3"/>
    <property type="match status" value="1"/>
</dbReference>
<dbReference type="GO" id="GO:0032259">
    <property type="term" value="P:methylation"/>
    <property type="evidence" value="ECO:0007669"/>
    <property type="project" value="UniProtKB-KW"/>
</dbReference>
<dbReference type="GO" id="GO:0008171">
    <property type="term" value="F:O-methyltransferase activity"/>
    <property type="evidence" value="ECO:0007669"/>
    <property type="project" value="InterPro"/>
</dbReference>
<dbReference type="PANTHER" id="PTHR43167:SF1">
    <property type="entry name" value="PUTATIVE (AFU_ORTHOLOGUE AFUA_6G01830)-RELATED"/>
    <property type="match status" value="1"/>
</dbReference>
<dbReference type="EMBL" id="JAOPKA010000001">
    <property type="protein sequence ID" value="MCU4740109.1"/>
    <property type="molecule type" value="Genomic_DNA"/>
</dbReference>
<proteinExistence type="predicted"/>
<organism evidence="4 7">
    <name type="scientific">Natronoglomus mannanivorans</name>
    <dbReference type="NCBI Taxonomy" id="2979990"/>
    <lineage>
        <taxon>Archaea</taxon>
        <taxon>Methanobacteriati</taxon>
        <taxon>Methanobacteriota</taxon>
        <taxon>Stenosarchaea group</taxon>
        <taxon>Halobacteria</taxon>
        <taxon>Halobacteriales</taxon>
        <taxon>Natrialbaceae</taxon>
        <taxon>Natronoglomus</taxon>
    </lineage>
</organism>
<evidence type="ECO:0000256" key="3">
    <source>
        <dbReference type="ARBA" id="ARBA00022691"/>
    </source>
</evidence>
<reference evidence="4 6" key="1">
    <citation type="submission" date="2022-09" db="EMBL/GenBank/DDBJ databases">
        <title>Enrichment on poylsaccharides allowed isolation of novel metabolic and taxonomic groups of Haloarchaea.</title>
        <authorList>
            <person name="Sorokin D.Y."/>
            <person name="Elcheninov A.G."/>
            <person name="Khizhniak T.V."/>
            <person name="Kolganova T.V."/>
            <person name="Kublanov I.V."/>
        </authorList>
    </citation>
    <scope>NUCLEOTIDE SEQUENCE</scope>
    <source>
        <strain evidence="5 6">AArc-m2/3/4</strain>
        <strain evidence="4">AArc-xg1-1</strain>
    </source>
</reference>
<dbReference type="EMBL" id="JAOPKB010000001">
    <property type="protein sequence ID" value="MCU4971760.1"/>
    <property type="molecule type" value="Genomic_DNA"/>
</dbReference>
<evidence type="ECO:0000313" key="5">
    <source>
        <dbReference type="EMBL" id="MCU4971760.1"/>
    </source>
</evidence>
<comment type="caution">
    <text evidence="4">The sequence shown here is derived from an EMBL/GenBank/DDBJ whole genome shotgun (WGS) entry which is preliminary data.</text>
</comment>
<sequence>MSSVLADEIARFCRAAGPEPDDTLIEMDEYAVEEGFPNVGPEVGGFLRLLARMTDARRIFEFGSGYGYSAYWFAQALPADGEIVLTEFDADELELAREYMAEGGFDDVARYEHGDAMETVESYDGPFDVVLIDHQKHRYRDALEAIKPKVPVGGAIVADNAMKAGPIQFDKLLEHVEGGEPADVNEHTRGIADYLEAVRTDPAFETVVLPLGEGIAVSYRVEE</sequence>
<dbReference type="InterPro" id="IPR002935">
    <property type="entry name" value="SAM_O-MeTrfase"/>
</dbReference>
<gene>
    <name evidence="5" type="ORF">OB955_03280</name>
    <name evidence="4" type="ORF">OB960_01675</name>
</gene>
<keyword evidence="1" id="KW-0489">Methyltransferase</keyword>
<evidence type="ECO:0000313" key="7">
    <source>
        <dbReference type="Proteomes" id="UP001321018"/>
    </source>
</evidence>
<protein>
    <submittedName>
        <fullName evidence="4">O-methyltransferase</fullName>
    </submittedName>
</protein>
<evidence type="ECO:0000256" key="2">
    <source>
        <dbReference type="ARBA" id="ARBA00022679"/>
    </source>
</evidence>
<dbReference type="SUPFAM" id="SSF53335">
    <property type="entry name" value="S-adenosyl-L-methionine-dependent methyltransferases"/>
    <property type="match status" value="1"/>
</dbReference>